<name>A0A0D2G889_9EURO</name>
<dbReference type="GeneID" id="25308832"/>
<dbReference type="GO" id="GO:0005634">
    <property type="term" value="C:nucleus"/>
    <property type="evidence" value="ECO:0007669"/>
    <property type="project" value="UniProtKB-SubCell"/>
</dbReference>
<evidence type="ECO:0000256" key="3">
    <source>
        <dbReference type="ARBA" id="ARBA00004286"/>
    </source>
</evidence>
<reference evidence="13 14" key="1">
    <citation type="submission" date="2015-01" db="EMBL/GenBank/DDBJ databases">
        <title>The Genome Sequence of Fonsecaea pedrosoi CBS 271.37.</title>
        <authorList>
            <consortium name="The Broad Institute Genomics Platform"/>
            <person name="Cuomo C."/>
            <person name="de Hoog S."/>
            <person name="Gorbushina A."/>
            <person name="Stielow B."/>
            <person name="Teixiera M."/>
            <person name="Abouelleil A."/>
            <person name="Chapman S.B."/>
            <person name="Priest M."/>
            <person name="Young S.K."/>
            <person name="Wortman J."/>
            <person name="Nusbaum C."/>
            <person name="Birren B."/>
        </authorList>
    </citation>
    <scope>NUCLEOTIDE SEQUENCE [LARGE SCALE GENOMIC DNA]</scope>
    <source>
        <strain evidence="13 14">CBS 271.37</strain>
    </source>
</reference>
<organism evidence="13 14">
    <name type="scientific">Fonsecaea pedrosoi CBS 271.37</name>
    <dbReference type="NCBI Taxonomy" id="1442368"/>
    <lineage>
        <taxon>Eukaryota</taxon>
        <taxon>Fungi</taxon>
        <taxon>Dikarya</taxon>
        <taxon>Ascomycota</taxon>
        <taxon>Pezizomycotina</taxon>
        <taxon>Eurotiomycetes</taxon>
        <taxon>Chaetothyriomycetidae</taxon>
        <taxon>Chaetothyriales</taxon>
        <taxon>Herpotrichiellaceae</taxon>
        <taxon>Fonsecaea</taxon>
    </lineage>
</organism>
<comment type="subcellular location">
    <subcellularLocation>
        <location evidence="3">Chromosome</location>
    </subcellularLocation>
    <subcellularLocation>
        <location evidence="2">Nucleus</location>
    </subcellularLocation>
</comment>
<dbReference type="FunFam" id="1.10.20.10:FF:000085">
    <property type="entry name" value="Histone H3.2"/>
    <property type="match status" value="1"/>
</dbReference>
<keyword evidence="14" id="KW-1185">Reference proteome</keyword>
<evidence type="ECO:0000313" key="13">
    <source>
        <dbReference type="EMBL" id="KIW76898.1"/>
    </source>
</evidence>
<dbReference type="GO" id="GO:0030527">
    <property type="term" value="F:structural constituent of chromatin"/>
    <property type="evidence" value="ECO:0007669"/>
    <property type="project" value="InterPro"/>
</dbReference>
<evidence type="ECO:0000259" key="12">
    <source>
        <dbReference type="Pfam" id="PF00125"/>
    </source>
</evidence>
<dbReference type="HOGENOM" id="CLU_078295_4_2_1"/>
<dbReference type="Gene3D" id="1.10.20.10">
    <property type="entry name" value="Histone, subunit A"/>
    <property type="match status" value="1"/>
</dbReference>
<dbReference type="Pfam" id="PF00125">
    <property type="entry name" value="Histone"/>
    <property type="match status" value="1"/>
</dbReference>
<evidence type="ECO:0000256" key="2">
    <source>
        <dbReference type="ARBA" id="ARBA00004123"/>
    </source>
</evidence>
<keyword evidence="8" id="KW-0238">DNA-binding</keyword>
<evidence type="ECO:0000256" key="1">
    <source>
        <dbReference type="ARBA" id="ARBA00002001"/>
    </source>
</evidence>
<evidence type="ECO:0000256" key="10">
    <source>
        <dbReference type="ARBA" id="ARBA00023269"/>
    </source>
</evidence>
<proteinExistence type="inferred from homology"/>
<dbReference type="PANTHER" id="PTHR11426">
    <property type="entry name" value="HISTONE H3"/>
    <property type="match status" value="1"/>
</dbReference>
<evidence type="ECO:0000256" key="9">
    <source>
        <dbReference type="ARBA" id="ARBA00023242"/>
    </source>
</evidence>
<dbReference type="EMBL" id="KN846974">
    <property type="protein sequence ID" value="KIW76898.1"/>
    <property type="molecule type" value="Genomic_DNA"/>
</dbReference>
<dbReference type="InterPro" id="IPR000164">
    <property type="entry name" value="Histone_H3/CENP-A"/>
</dbReference>
<feature type="region of interest" description="Disordered" evidence="11">
    <location>
        <begin position="1"/>
        <end position="58"/>
    </location>
</feature>
<dbReference type="InterPro" id="IPR007125">
    <property type="entry name" value="H2A/H2B/H3"/>
</dbReference>
<keyword evidence="10" id="KW-0544">Nucleosome core</keyword>
<dbReference type="Proteomes" id="UP000053029">
    <property type="component" value="Unassembled WGS sequence"/>
</dbReference>
<evidence type="ECO:0000256" key="7">
    <source>
        <dbReference type="ARBA" id="ARBA00022454"/>
    </source>
</evidence>
<accession>A0A0D2G889</accession>
<feature type="domain" description="Core Histone H2A/H2B/H3" evidence="12">
    <location>
        <begin position="73"/>
        <end position="158"/>
    </location>
</feature>
<protein>
    <recommendedName>
        <fullName evidence="6">Histone H3</fullName>
    </recommendedName>
</protein>
<dbReference type="CDD" id="cd22911">
    <property type="entry name" value="HFD_H3"/>
    <property type="match status" value="1"/>
</dbReference>
<evidence type="ECO:0000256" key="11">
    <source>
        <dbReference type="SAM" id="MobiDB-lite"/>
    </source>
</evidence>
<sequence>MAQKRTTGGRGKGKSLASQVMSRAATAKTPRVVLLAGKRPPSEPEKKKRRLKPGTMSHTDTSLVTLTLTIFKARALREVRRYQKSDRLLIPKAPFRRLVRDLTLDHMLNARFQASAIEVLQEASEAFLVGVLEDSNLCAIHAKRVTLQTKDMQLALRIRCGLRTGEGGNPLFHLTGIK</sequence>
<evidence type="ECO:0000256" key="5">
    <source>
        <dbReference type="ARBA" id="ARBA00011538"/>
    </source>
</evidence>
<dbReference type="SMART" id="SM00428">
    <property type="entry name" value="H3"/>
    <property type="match status" value="1"/>
</dbReference>
<dbReference type="STRING" id="1442368.A0A0D2G889"/>
<evidence type="ECO:0000256" key="4">
    <source>
        <dbReference type="ARBA" id="ARBA00010343"/>
    </source>
</evidence>
<dbReference type="RefSeq" id="XP_013280706.1">
    <property type="nucleotide sequence ID" value="XM_013425252.1"/>
</dbReference>
<dbReference type="InterPro" id="IPR009072">
    <property type="entry name" value="Histone-fold"/>
</dbReference>
<evidence type="ECO:0000313" key="14">
    <source>
        <dbReference type="Proteomes" id="UP000053029"/>
    </source>
</evidence>
<dbReference type="GO" id="GO:0003677">
    <property type="term" value="F:DNA binding"/>
    <property type="evidence" value="ECO:0007669"/>
    <property type="project" value="UniProtKB-KW"/>
</dbReference>
<evidence type="ECO:0000256" key="6">
    <source>
        <dbReference type="ARBA" id="ARBA00020835"/>
    </source>
</evidence>
<keyword evidence="9" id="KW-0539">Nucleus</keyword>
<comment type="similarity">
    <text evidence="4">Belongs to the histone H3 family.</text>
</comment>
<dbReference type="SUPFAM" id="SSF47113">
    <property type="entry name" value="Histone-fold"/>
    <property type="match status" value="1"/>
</dbReference>
<dbReference type="AlphaFoldDB" id="A0A0D2G889"/>
<dbReference type="VEuPathDB" id="FungiDB:Z517_09342"/>
<gene>
    <name evidence="13" type="ORF">Z517_09342</name>
</gene>
<comment type="function">
    <text evidence="1">Core component of nucleosome. Nucleosomes wrap and compact DNA into chromatin, limiting DNA accessibility to the cellular machineries which require DNA as a template. Histones thereby play a central role in transcription regulation, DNA repair, DNA replication and chromosomal stability. DNA accessibility is regulated via a complex set of post-translational modifications of histones, also called histone code, and nucleosome remodeling.</text>
</comment>
<dbReference type="GO" id="GO:0046982">
    <property type="term" value="F:protein heterodimerization activity"/>
    <property type="evidence" value="ECO:0007669"/>
    <property type="project" value="InterPro"/>
</dbReference>
<dbReference type="GO" id="GO:0000786">
    <property type="term" value="C:nucleosome"/>
    <property type="evidence" value="ECO:0007669"/>
    <property type="project" value="UniProtKB-KW"/>
</dbReference>
<keyword evidence="7" id="KW-0158">Chromosome</keyword>
<evidence type="ECO:0000256" key="8">
    <source>
        <dbReference type="ARBA" id="ARBA00023125"/>
    </source>
</evidence>
<comment type="subunit">
    <text evidence="5">The nucleosome is a histone octamer containing two molecules each of H2A, H2B, H3 and H4 assembled in one H3-H4 heterotetramer and two H2A-H2B heterodimers. The octamer wraps approximately 147 bp of DNA.</text>
</comment>